<organism evidence="21">
    <name type="scientific">Barranqueras virus</name>
    <dbReference type="NCBI Taxonomy" id="2748238"/>
    <lineage>
        <taxon>Viruses</taxon>
        <taxon>Riboviria</taxon>
        <taxon>Orthornavirae</taxon>
        <taxon>Negarnaviricota</taxon>
        <taxon>Polyploviricotina</taxon>
        <taxon>Bunyaviricetes</taxon>
        <taxon>Elliovirales</taxon>
        <taxon>Peribunyaviridae</taxon>
        <taxon>Orthobunyavirus</taxon>
        <taxon>Orthobunyavirus bellavistaense</taxon>
    </lineage>
</organism>
<dbReference type="InterPro" id="IPR005167">
    <property type="entry name" value="Bunya_G1"/>
</dbReference>
<evidence type="ECO:0000259" key="20">
    <source>
        <dbReference type="Pfam" id="PF03563"/>
    </source>
</evidence>
<evidence type="ECO:0000256" key="15">
    <source>
        <dbReference type="ARBA" id="ARBA00023184"/>
    </source>
</evidence>
<evidence type="ECO:0000256" key="6">
    <source>
        <dbReference type="ARBA" id="ARBA00022692"/>
    </source>
</evidence>
<accession>A0A7D9MW04</accession>
<protein>
    <recommendedName>
        <fullName evidence="4">Envelopment polyprotein</fullName>
    </recommendedName>
    <alternativeName>
        <fullName evidence="17">M polyprotein</fullName>
    </alternativeName>
</protein>
<dbReference type="InterPro" id="IPR026400">
    <property type="entry name" value="Bunya_nonstruc_pro_NSm"/>
</dbReference>
<evidence type="ECO:0000256" key="7">
    <source>
        <dbReference type="ARBA" id="ARBA00022729"/>
    </source>
</evidence>
<comment type="subcellular location">
    <subcellularLocation>
        <location evidence="2">Host Golgi apparatus membrane</location>
        <topology evidence="2">Multi-pass membrane protein</topology>
    </subcellularLocation>
    <subcellularLocation>
        <location evidence="3">Host endoplasmic reticulum membrane</location>
    </subcellularLocation>
    <subcellularLocation>
        <location evidence="1">Virion membrane</location>
    </subcellularLocation>
</comment>
<name>A0A7D9MW04_9VIRU</name>
<evidence type="ECO:0000256" key="17">
    <source>
        <dbReference type="ARBA" id="ARBA00031199"/>
    </source>
</evidence>
<dbReference type="EMBL" id="MK896628">
    <property type="protein sequence ID" value="QLA47094.1"/>
    <property type="molecule type" value="Viral_cRNA"/>
</dbReference>
<keyword evidence="13 18" id="KW-0472">Membrane</keyword>
<proteinExistence type="predicted"/>
<keyword evidence="11" id="KW-1043">Host membrane</keyword>
<keyword evidence="16" id="KW-1160">Virus entry into host cell</keyword>
<feature type="transmembrane region" description="Helical" evidence="18">
    <location>
        <begin position="1390"/>
        <end position="1412"/>
    </location>
</feature>
<feature type="transmembrane region" description="Helical" evidence="18">
    <location>
        <begin position="207"/>
        <end position="234"/>
    </location>
</feature>
<evidence type="ECO:0000256" key="3">
    <source>
        <dbReference type="ARBA" id="ARBA00004625"/>
    </source>
</evidence>
<evidence type="ECO:0000256" key="14">
    <source>
        <dbReference type="ARBA" id="ARBA00023180"/>
    </source>
</evidence>
<keyword evidence="6 18" id="KW-0812">Transmembrane</keyword>
<dbReference type="GO" id="GO:0046718">
    <property type="term" value="P:symbiont entry into host cell"/>
    <property type="evidence" value="ECO:0007669"/>
    <property type="project" value="UniProtKB-KW"/>
</dbReference>
<keyword evidence="9" id="KW-1040">Host Golgi apparatus</keyword>
<dbReference type="Pfam" id="PF03557">
    <property type="entry name" value="Bunya_G1"/>
    <property type="match status" value="1"/>
</dbReference>
<keyword evidence="10" id="KW-0946">Virion</keyword>
<evidence type="ECO:0000256" key="11">
    <source>
        <dbReference type="ARBA" id="ARBA00022870"/>
    </source>
</evidence>
<keyword evidence="8" id="KW-1161">Viral attachment to host cell</keyword>
<evidence type="ECO:0000256" key="1">
    <source>
        <dbReference type="ARBA" id="ARBA00004182"/>
    </source>
</evidence>
<reference evidence="21" key="1">
    <citation type="submission" date="2019-05" db="EMBL/GenBank/DDBJ databases">
        <title>Genomic Characterization of 104 Bunyaviruses in the Families Peribunyaviridae, Nairoviridae, and Phenuiviridae.</title>
        <authorList>
            <person name="Kapuscinski M."/>
            <person name="Bergren N."/>
            <person name="Russell B."/>
            <person name="Lee J."/>
            <person name="Borland E."/>
            <person name="King D."/>
            <person name="Burkhalter K."/>
            <person name="Stenglein M."/>
            <person name="Kading R."/>
        </authorList>
    </citation>
    <scope>NUCLEOTIDE SEQUENCE</scope>
    <source>
        <strain evidence="21">AG80-381</strain>
    </source>
</reference>
<evidence type="ECO:0000256" key="4">
    <source>
        <dbReference type="ARBA" id="ARBA00015294"/>
    </source>
</evidence>
<dbReference type="NCBIfam" id="TIGR04210">
    <property type="entry name" value="bunya_NSm"/>
    <property type="match status" value="1"/>
</dbReference>
<feature type="domain" description="Bunyavirus glycoprotein G1" evidence="19">
    <location>
        <begin position="547"/>
        <end position="1372"/>
    </location>
</feature>
<evidence type="ECO:0000256" key="16">
    <source>
        <dbReference type="ARBA" id="ARBA00023296"/>
    </source>
</evidence>
<evidence type="ECO:0000313" key="21">
    <source>
        <dbReference type="EMBL" id="QLA47094.1"/>
    </source>
</evidence>
<dbReference type="GO" id="GO:0055036">
    <property type="term" value="C:virion membrane"/>
    <property type="evidence" value="ECO:0007669"/>
    <property type="project" value="UniProtKB-SubCell"/>
</dbReference>
<sequence length="1438" mass="163129">MKHRMLFLWLLALCPFIKCLPIDNRCFSDGILIQNKHMSHGIAEICIKDDISIIKTTSKQIANTSTFSNSVSRKMIIQNYEECNPIEVSNGPIMIFKPTNDLLLVPHTYACRVDCTISLDEEEANIVLHSDKLNHFEVMGTTTANKWFQGSTSYSLEHTCEHIQVTCGSNSLGFHACFKYHMACIRLMNRSYMPAFMIQSVCQNKELILMGMLVLIIFGILYVMTLTYICYILVPVFYPFTYIYGLIYNKSCKKCYYCGLAYHPFTKCGKNCVCGCMFENSERMKAHRENGMCKGYKSLRAARVLCKNRGSSLILACILSFLLLSFIQPLEAVKLQYNDEIIELDSVTAEFDQLTAQLDTAILMPYSYIVILTIAILVLVIVLLFRTKLELIIFHRMMYYCQECDMIHSKRKLRFFFNGEFTSKCNSCTCGTDYNGDLAANGDYMVVMDHKLTEACYIPGKYKAVRKLESFTTGFLLGVLIIMLIISTCYADDDKCLKVRDSKKITEPTECSVWFKLPSSCPAFESMTELMRAIKLPPGETDALKVQEDINQILKDSQTSPMLYRSYVLEAFLVKSHCKDLINYKQQSGELNRKLGQILTNDELEMCAAKKADTFCNCLKNQASCTQPASLTDVINYYKGNKETFKHDIGRIIKGLVAVYPGLFARELSLALKSSNLQKAKNISDKMKDKFGDANSPKACMNFLNLLLADETLVAINPKLNLPAAVPYIANWTDNSMFDSMQTSTAIKECKTPKMKRCILPLSARLEFYITCGTESTKFYKIPEDGYAPKQSDTTTLCAKDPFCESDFIPLDVNNKDMLVSMACTDVESGGFNYSSTNPIAKCRKLSTQNCGWKSSNRTFMECDNGFFYEYNNNVYQSPNDDVGIYCFDRNCKSVAYPHHISNLQNCRAHVVNMKSRRLKEIVYENIEQLKHSIQEVIKTDLIEHKYILTKDLPKMAPSFRPISIQGFESEYGIENAYIETNLLVRAGISTGVTLRAKDGTTLFDIVIFVKSAHYEAGSEYIYTTGPTVGINMQHDEKCTGSCPSDLKKNGWLSFSREHTSHWGCEEFGCLAIDEGCVYGHCKDIIKPEMKIYRKVGDDIPKVSICITLPDSSYCHDINSFTPIITDKLEIQFLSNEAGRLPKIFGYKSNKVMTGMINDFGSFSKMCGSVQSLNRDVFGAGIPRFDYVCHAAMRKEITISRCYDNFYDSCLNLNTEKDMIFDDKTNKLQQLNKLLGEIRLKLKFGDIRYKTFEAKPTFDLKGSCVGCINCIKGMDCELTIITSTDSVCQLQTNCISYHNNLKIEANTQKYGLKLKCSEESINIKLCEQEVTIQPTIVDKQETIEVGNSDQTYYVKEQDLRCGTWLCKVSSQGISAIFAPFMDVFGSYGRIAFYSLLALILLFIAGFVLLPVFGRIRDILKNQEIEYVREVTGRKKYTR</sequence>
<evidence type="ECO:0000259" key="19">
    <source>
        <dbReference type="Pfam" id="PF03557"/>
    </source>
</evidence>
<feature type="transmembrane region" description="Helical" evidence="18">
    <location>
        <begin position="468"/>
        <end position="486"/>
    </location>
</feature>
<evidence type="ECO:0000256" key="5">
    <source>
        <dbReference type="ARBA" id="ARBA00022581"/>
    </source>
</evidence>
<dbReference type="InterPro" id="IPR005168">
    <property type="entry name" value="Bunya_G2"/>
</dbReference>
<evidence type="ECO:0000256" key="8">
    <source>
        <dbReference type="ARBA" id="ARBA00022804"/>
    </source>
</evidence>
<keyword evidence="15" id="KW-1038">Host endoplasmic reticulum</keyword>
<keyword evidence="5" id="KW-0945">Host-virus interaction</keyword>
<dbReference type="GO" id="GO:0044178">
    <property type="term" value="C:host cell Golgi membrane"/>
    <property type="evidence" value="ECO:0007669"/>
    <property type="project" value="UniProtKB-SubCell"/>
</dbReference>
<evidence type="ECO:0000256" key="18">
    <source>
        <dbReference type="SAM" id="Phobius"/>
    </source>
</evidence>
<evidence type="ECO:0000256" key="2">
    <source>
        <dbReference type="ARBA" id="ARBA00004252"/>
    </source>
</evidence>
<dbReference type="GO" id="GO:0019062">
    <property type="term" value="P:virion attachment to host cell"/>
    <property type="evidence" value="ECO:0007669"/>
    <property type="project" value="UniProtKB-KW"/>
</dbReference>
<evidence type="ECO:0000256" key="9">
    <source>
        <dbReference type="ARBA" id="ARBA00022812"/>
    </source>
</evidence>
<evidence type="ECO:0000256" key="13">
    <source>
        <dbReference type="ARBA" id="ARBA00023136"/>
    </source>
</evidence>
<dbReference type="Pfam" id="PF03563">
    <property type="entry name" value="Bunya_G2"/>
    <property type="match status" value="1"/>
</dbReference>
<dbReference type="GO" id="GO:0044003">
    <property type="term" value="P:symbiont-mediated perturbation of host process"/>
    <property type="evidence" value="ECO:0007669"/>
    <property type="project" value="InterPro"/>
</dbReference>
<keyword evidence="7" id="KW-0732">Signal</keyword>
<feature type="transmembrane region" description="Helical" evidence="18">
    <location>
        <begin position="366"/>
        <end position="385"/>
    </location>
</feature>
<feature type="domain" description="Bunyavirus glycoprotein G2" evidence="20">
    <location>
        <begin position="25"/>
        <end position="303"/>
    </location>
</feature>
<evidence type="ECO:0000256" key="12">
    <source>
        <dbReference type="ARBA" id="ARBA00022989"/>
    </source>
</evidence>
<dbReference type="GO" id="GO:0044167">
    <property type="term" value="C:host cell endoplasmic reticulum membrane"/>
    <property type="evidence" value="ECO:0007669"/>
    <property type="project" value="UniProtKB-SubCell"/>
</dbReference>
<evidence type="ECO:0000256" key="10">
    <source>
        <dbReference type="ARBA" id="ARBA00022844"/>
    </source>
</evidence>
<feature type="transmembrane region" description="Helical" evidence="18">
    <location>
        <begin position="313"/>
        <end position="330"/>
    </location>
</feature>
<keyword evidence="12 18" id="KW-1133">Transmembrane helix</keyword>
<keyword evidence="14" id="KW-0325">Glycoprotein</keyword>